<dbReference type="OrthoDB" id="6161490at2759"/>
<dbReference type="EnsemblMetazoa" id="G13142.3">
    <property type="protein sequence ID" value="G13142.3:cds"/>
    <property type="gene ID" value="G13142"/>
</dbReference>
<accession>A0A8W8I910</accession>
<dbReference type="Gene3D" id="1.20.1070.10">
    <property type="entry name" value="Rhodopsin 7-helix transmembrane proteins"/>
    <property type="match status" value="1"/>
</dbReference>
<evidence type="ECO:0000313" key="11">
    <source>
        <dbReference type="EnsemblMetazoa" id="G13142.3:cds"/>
    </source>
</evidence>
<dbReference type="PROSITE" id="PS50262">
    <property type="entry name" value="G_PROTEIN_RECEP_F1_2"/>
    <property type="match status" value="1"/>
</dbReference>
<organism evidence="11 12">
    <name type="scientific">Magallana gigas</name>
    <name type="common">Pacific oyster</name>
    <name type="synonym">Crassostrea gigas</name>
    <dbReference type="NCBI Taxonomy" id="29159"/>
    <lineage>
        <taxon>Eukaryota</taxon>
        <taxon>Metazoa</taxon>
        <taxon>Spiralia</taxon>
        <taxon>Lophotrochozoa</taxon>
        <taxon>Mollusca</taxon>
        <taxon>Bivalvia</taxon>
        <taxon>Autobranchia</taxon>
        <taxon>Pteriomorphia</taxon>
        <taxon>Ostreida</taxon>
        <taxon>Ostreoidea</taxon>
        <taxon>Ostreidae</taxon>
        <taxon>Magallana</taxon>
    </lineage>
</organism>
<feature type="transmembrane region" description="Helical" evidence="9">
    <location>
        <begin position="278"/>
        <end position="296"/>
    </location>
</feature>
<feature type="transmembrane region" description="Helical" evidence="9">
    <location>
        <begin position="199"/>
        <end position="222"/>
    </location>
</feature>
<protein>
    <recommendedName>
        <fullName evidence="10">G-protein coupled receptors family 1 profile domain-containing protein</fullName>
    </recommendedName>
</protein>
<dbReference type="EnsemblMetazoa" id="G13142.2">
    <property type="protein sequence ID" value="G13142.2:cds"/>
    <property type="gene ID" value="G13142"/>
</dbReference>
<dbReference type="EnsemblMetazoa" id="G13142.4">
    <property type="protein sequence ID" value="G13142.4:cds"/>
    <property type="gene ID" value="G13142"/>
</dbReference>
<dbReference type="SUPFAM" id="SSF81321">
    <property type="entry name" value="Family A G protein-coupled receptor-like"/>
    <property type="match status" value="1"/>
</dbReference>
<dbReference type="PRINTS" id="PR00237">
    <property type="entry name" value="GPCRRHODOPSN"/>
</dbReference>
<dbReference type="Pfam" id="PF00001">
    <property type="entry name" value="7tm_1"/>
    <property type="match status" value="1"/>
</dbReference>
<keyword evidence="2 8" id="KW-0812">Transmembrane</keyword>
<sequence length="363" mass="41289">MNATIASNESEQSHLDVEKLLDQKNDENAILLLPVICFVSVLIIIGGIGNSIVFYVYYKSKSTTKRVFISVLAIFDLLNCAIVMPFEIYDLRNQFLFTSGEFCKSMRFVEFAIVLAAGFTLVAVAIDRYMNLCVRRFQILFTPSRAKKACCICVGLSVFFSWPIGMFAGLKASPVQKDNVTYKGYECSSFSDETIEARVYLFILNLVFILSLILMIVLYSLIGMKLYNRRKGSVHDGLIFMHNTSESKKIQCSLSKVNIERCGFAIGKRGIQMKGSTLIFYSVTIVFIIGFLPHLITRVLKITHTAFIDVNKGNHIEVAYNFLIRSYMINSAANPFIYSIIHKRFRQEIVRTYRKCARLLRAD</sequence>
<keyword evidence="3 9" id="KW-1133">Transmembrane helix</keyword>
<dbReference type="Proteomes" id="UP000005408">
    <property type="component" value="Unassembled WGS sequence"/>
</dbReference>
<dbReference type="InterPro" id="IPR017452">
    <property type="entry name" value="GPCR_Rhodpsn_7TM"/>
</dbReference>
<dbReference type="EnsemblMetazoa" id="G13142.5">
    <property type="protein sequence ID" value="G13142.5:cds"/>
    <property type="gene ID" value="G13142"/>
</dbReference>
<name>A0A8W8I910_MAGGI</name>
<evidence type="ECO:0000256" key="5">
    <source>
        <dbReference type="ARBA" id="ARBA00023136"/>
    </source>
</evidence>
<dbReference type="GO" id="GO:0004930">
    <property type="term" value="F:G protein-coupled receptor activity"/>
    <property type="evidence" value="ECO:0007669"/>
    <property type="project" value="UniProtKB-KW"/>
</dbReference>
<feature type="transmembrane region" description="Helical" evidence="9">
    <location>
        <begin position="29"/>
        <end position="55"/>
    </location>
</feature>
<evidence type="ECO:0000259" key="10">
    <source>
        <dbReference type="PROSITE" id="PS50262"/>
    </source>
</evidence>
<evidence type="ECO:0000256" key="4">
    <source>
        <dbReference type="ARBA" id="ARBA00023040"/>
    </source>
</evidence>
<feature type="transmembrane region" description="Helical" evidence="9">
    <location>
        <begin position="67"/>
        <end position="88"/>
    </location>
</feature>
<keyword evidence="7 8" id="KW-0807">Transducer</keyword>
<dbReference type="OMA" id="MAFTESH"/>
<feature type="transmembrane region" description="Helical" evidence="9">
    <location>
        <begin position="149"/>
        <end position="170"/>
    </location>
</feature>
<evidence type="ECO:0000256" key="8">
    <source>
        <dbReference type="RuleBase" id="RU000688"/>
    </source>
</evidence>
<evidence type="ECO:0000313" key="12">
    <source>
        <dbReference type="Proteomes" id="UP000005408"/>
    </source>
</evidence>
<evidence type="ECO:0000256" key="7">
    <source>
        <dbReference type="ARBA" id="ARBA00023224"/>
    </source>
</evidence>
<dbReference type="EnsemblMetazoa" id="G13142.1">
    <property type="protein sequence ID" value="G13142.1:cds"/>
    <property type="gene ID" value="G13142"/>
</dbReference>
<dbReference type="CDD" id="cd00637">
    <property type="entry name" value="7tm_classA_rhodopsin-like"/>
    <property type="match status" value="1"/>
</dbReference>
<evidence type="ECO:0000256" key="6">
    <source>
        <dbReference type="ARBA" id="ARBA00023170"/>
    </source>
</evidence>
<keyword evidence="12" id="KW-1185">Reference proteome</keyword>
<evidence type="ECO:0000256" key="9">
    <source>
        <dbReference type="SAM" id="Phobius"/>
    </source>
</evidence>
<reference evidence="11" key="1">
    <citation type="submission" date="2022-08" db="UniProtKB">
        <authorList>
            <consortium name="EnsemblMetazoa"/>
        </authorList>
    </citation>
    <scope>IDENTIFICATION</scope>
    <source>
        <strain evidence="11">05x7-T-G4-1.051#20</strain>
    </source>
</reference>
<dbReference type="PROSITE" id="PS00237">
    <property type="entry name" value="G_PROTEIN_RECEP_F1_1"/>
    <property type="match status" value="1"/>
</dbReference>
<keyword evidence="6 8" id="KW-0675">Receptor</keyword>
<comment type="similarity">
    <text evidence="8">Belongs to the G-protein coupled receptor 1 family.</text>
</comment>
<dbReference type="AlphaFoldDB" id="A0A8W8I910"/>
<evidence type="ECO:0000256" key="1">
    <source>
        <dbReference type="ARBA" id="ARBA00004141"/>
    </source>
</evidence>
<feature type="transmembrane region" description="Helical" evidence="9">
    <location>
        <begin position="108"/>
        <end position="129"/>
    </location>
</feature>
<feature type="domain" description="G-protein coupled receptors family 1 profile" evidence="10">
    <location>
        <begin position="49"/>
        <end position="338"/>
    </location>
</feature>
<evidence type="ECO:0000256" key="3">
    <source>
        <dbReference type="ARBA" id="ARBA00022989"/>
    </source>
</evidence>
<dbReference type="InterPro" id="IPR000276">
    <property type="entry name" value="GPCR_Rhodpsn"/>
</dbReference>
<dbReference type="PANTHER" id="PTHR24243:SF224">
    <property type="entry name" value="G-PROTEIN COUPLED RECEPTOR 19-RELATED"/>
    <property type="match status" value="1"/>
</dbReference>
<proteinExistence type="inferred from homology"/>
<evidence type="ECO:0000256" key="2">
    <source>
        <dbReference type="ARBA" id="ARBA00022692"/>
    </source>
</evidence>
<dbReference type="PANTHER" id="PTHR24243">
    <property type="entry name" value="G-PROTEIN COUPLED RECEPTOR"/>
    <property type="match status" value="1"/>
</dbReference>
<comment type="subcellular location">
    <subcellularLocation>
        <location evidence="1">Membrane</location>
        <topology evidence="1">Multi-pass membrane protein</topology>
    </subcellularLocation>
</comment>
<keyword evidence="4 8" id="KW-0297">G-protein coupled receptor</keyword>
<keyword evidence="5 9" id="KW-0472">Membrane</keyword>
<dbReference type="GO" id="GO:0005886">
    <property type="term" value="C:plasma membrane"/>
    <property type="evidence" value="ECO:0007669"/>
    <property type="project" value="TreeGrafter"/>
</dbReference>